<reference evidence="2 3" key="1">
    <citation type="submission" date="2022-06" db="EMBL/GenBank/DDBJ databases">
        <title>Genomic Encyclopedia of Type Strains, Phase I: the one thousand microbial genomes (KMG-I) project.</title>
        <authorList>
            <person name="Kyrpides N."/>
        </authorList>
    </citation>
    <scope>NUCLEOTIDE SEQUENCE [LARGE SCALE GENOMIC DNA]</scope>
    <source>
        <strain evidence="2 3">DSM 43889</strain>
    </source>
</reference>
<feature type="compositionally biased region" description="Low complexity" evidence="1">
    <location>
        <begin position="302"/>
        <end position="315"/>
    </location>
</feature>
<evidence type="ECO:0000313" key="3">
    <source>
        <dbReference type="Proteomes" id="UP000791080"/>
    </source>
</evidence>
<proteinExistence type="predicted"/>
<gene>
    <name evidence="2" type="ORF">G443_001850</name>
</gene>
<accession>A0ABT1JGF7</accession>
<dbReference type="Proteomes" id="UP000791080">
    <property type="component" value="Unassembled WGS sequence"/>
</dbReference>
<feature type="compositionally biased region" description="Basic and acidic residues" evidence="1">
    <location>
        <begin position="317"/>
        <end position="336"/>
    </location>
</feature>
<protein>
    <recommendedName>
        <fullName evidence="4">TPR-repeat-containing protein</fullName>
    </recommendedName>
</protein>
<evidence type="ECO:0008006" key="4">
    <source>
        <dbReference type="Google" id="ProtNLM"/>
    </source>
</evidence>
<name>A0ABT1JGF7_ACTCY</name>
<evidence type="ECO:0000256" key="1">
    <source>
        <dbReference type="SAM" id="MobiDB-lite"/>
    </source>
</evidence>
<keyword evidence="3" id="KW-1185">Reference proteome</keyword>
<dbReference type="Gene3D" id="1.25.40.10">
    <property type="entry name" value="Tetratricopeptide repeat domain"/>
    <property type="match status" value="1"/>
</dbReference>
<sequence>MPELPDEVEAGDLDTEVRRSLLGMPKVMADLVARHLVATGALLDSDPERALLHARFARRKAARVGVVREAAGLAAYHAGEWNEALVELRAARRLAGGPGHVAVMADCERALGRPERALDLARTPEARQLPADQAVELRIVVAGARRDMGQLDAAVVELQGADLDPARPQPWSARLFYAYADNLLAADRGEEALRWFINAAQADSEDETDADDRAVELASELGRTIEGTPLPKSTSRAERPAGGTTARAPERSGPASGSPSGDRAAGTAADEPGTPSAEDAGAADTGREEATGTGADGGVPPGGSASPSPEVPSEGNLDGRDHAGEAETEHRPNQED</sequence>
<evidence type="ECO:0000313" key="2">
    <source>
        <dbReference type="EMBL" id="MCP2331580.1"/>
    </source>
</evidence>
<comment type="caution">
    <text evidence="2">The sequence shown here is derived from an EMBL/GenBank/DDBJ whole genome shotgun (WGS) entry which is preliminary data.</text>
</comment>
<dbReference type="EMBL" id="AUBJ02000001">
    <property type="protein sequence ID" value="MCP2331580.1"/>
    <property type="molecule type" value="Genomic_DNA"/>
</dbReference>
<organism evidence="2 3">
    <name type="scientific">Actinoalloteichus caeruleus DSM 43889</name>
    <dbReference type="NCBI Taxonomy" id="1120930"/>
    <lineage>
        <taxon>Bacteria</taxon>
        <taxon>Bacillati</taxon>
        <taxon>Actinomycetota</taxon>
        <taxon>Actinomycetes</taxon>
        <taxon>Pseudonocardiales</taxon>
        <taxon>Pseudonocardiaceae</taxon>
        <taxon>Actinoalloteichus</taxon>
        <taxon>Actinoalloteichus cyanogriseus</taxon>
    </lineage>
</organism>
<feature type="region of interest" description="Disordered" evidence="1">
    <location>
        <begin position="220"/>
        <end position="336"/>
    </location>
</feature>
<dbReference type="InterPro" id="IPR011990">
    <property type="entry name" value="TPR-like_helical_dom_sf"/>
</dbReference>